<feature type="domain" description="VWFA" evidence="4">
    <location>
        <begin position="167"/>
        <end position="359"/>
    </location>
</feature>
<organism evidence="5 6">
    <name type="scientific">Virgibacillus siamensis</name>
    <dbReference type="NCBI Taxonomy" id="480071"/>
    <lineage>
        <taxon>Bacteria</taxon>
        <taxon>Bacillati</taxon>
        <taxon>Bacillota</taxon>
        <taxon>Bacilli</taxon>
        <taxon>Bacillales</taxon>
        <taxon>Bacillaceae</taxon>
        <taxon>Virgibacillus</taxon>
    </lineage>
</organism>
<evidence type="ECO:0000313" key="6">
    <source>
        <dbReference type="Proteomes" id="UP001500866"/>
    </source>
</evidence>
<keyword evidence="6" id="KW-1185">Reference proteome</keyword>
<dbReference type="PROSITE" id="PS51257">
    <property type="entry name" value="PROKAR_LIPOPROTEIN"/>
    <property type="match status" value="1"/>
</dbReference>
<dbReference type="InterPro" id="IPR002035">
    <property type="entry name" value="VWF_A"/>
</dbReference>
<proteinExistence type="predicted"/>
<feature type="coiled-coil region" evidence="1">
    <location>
        <begin position="421"/>
        <end position="471"/>
    </location>
</feature>
<feature type="region of interest" description="Disordered" evidence="2">
    <location>
        <begin position="23"/>
        <end position="70"/>
    </location>
</feature>
<evidence type="ECO:0000256" key="2">
    <source>
        <dbReference type="SAM" id="MobiDB-lite"/>
    </source>
</evidence>
<sequence length="471" mass="52773">MYKKMCYIFLIIAVIMMVSGCSSDDKKENETSSEADSKTEQSENNQSKDNIKSEPDDNSTDSNSIPKLEKATQVPNTVDGFIKQTQGKFGGISVYDNEKKISKHFKKLPSLSENASEKELNKYFNYIYSLVARDFPNPQDMVKKWEFASFGNPNLPDSRYHFKKNYNIEIILDASGSMGAIASGGKTRMELAKETINEFLSNVPEKANVSLRVYGHKGSGSQADKKMSCSAIEQVYGFAPYKASKFKKALDEFSPKGWTPIASALKQSRNAFKNLDAKKNTNLIYLVSDGIGTCGGNPVKVAKSLSNSNAKPIINIIGYHSDAKAQKQLQKMAKASDGVYTTVNEQKALAEEFNRAEEVLEAWKEWKEKAMQDVEYSGVENEIDIMEFTNNWYSKTLGQSNSLIAAINVAEDAGLITFDQKMKLQDRAHKLREDLKGMQAQIKKNLNDISAKNIKKKKKSINQKYNKQTKN</sequence>
<reference evidence="6" key="1">
    <citation type="journal article" date="2019" name="Int. J. Syst. Evol. Microbiol.">
        <title>The Global Catalogue of Microorganisms (GCM) 10K type strain sequencing project: providing services to taxonomists for standard genome sequencing and annotation.</title>
        <authorList>
            <consortium name="The Broad Institute Genomics Platform"/>
            <consortium name="The Broad Institute Genome Sequencing Center for Infectious Disease"/>
            <person name="Wu L."/>
            <person name="Ma J."/>
        </authorList>
    </citation>
    <scope>NUCLEOTIDE SEQUENCE [LARGE SCALE GENOMIC DNA]</scope>
    <source>
        <strain evidence="6">JCM 15395</strain>
    </source>
</reference>
<feature type="compositionally biased region" description="Basic and acidic residues" evidence="2">
    <location>
        <begin position="23"/>
        <end position="41"/>
    </location>
</feature>
<dbReference type="SUPFAM" id="SSF53300">
    <property type="entry name" value="vWA-like"/>
    <property type="match status" value="1"/>
</dbReference>
<keyword evidence="1" id="KW-0175">Coiled coil</keyword>
<name>A0ABP3QHN4_9BACI</name>
<gene>
    <name evidence="5" type="ORF">GCM10009001_00740</name>
</gene>
<comment type="caution">
    <text evidence="5">The sequence shown here is derived from an EMBL/GenBank/DDBJ whole genome shotgun (WGS) entry which is preliminary data.</text>
</comment>
<dbReference type="Gene3D" id="3.40.50.410">
    <property type="entry name" value="von Willebrand factor, type A domain"/>
    <property type="match status" value="1"/>
</dbReference>
<dbReference type="EMBL" id="BAAADS010000001">
    <property type="protein sequence ID" value="GAA0588703.1"/>
    <property type="molecule type" value="Genomic_DNA"/>
</dbReference>
<accession>A0ABP3QHN4</accession>
<dbReference type="SMART" id="SM00327">
    <property type="entry name" value="VWA"/>
    <property type="match status" value="1"/>
</dbReference>
<dbReference type="PROSITE" id="PS50234">
    <property type="entry name" value="VWFA"/>
    <property type="match status" value="1"/>
</dbReference>
<dbReference type="InterPro" id="IPR036465">
    <property type="entry name" value="vWFA_dom_sf"/>
</dbReference>
<evidence type="ECO:0000256" key="3">
    <source>
        <dbReference type="SAM" id="SignalP"/>
    </source>
</evidence>
<evidence type="ECO:0000313" key="5">
    <source>
        <dbReference type="EMBL" id="GAA0588703.1"/>
    </source>
</evidence>
<keyword evidence="3" id="KW-0732">Signal</keyword>
<dbReference type="Pfam" id="PF13519">
    <property type="entry name" value="VWA_2"/>
    <property type="match status" value="1"/>
</dbReference>
<evidence type="ECO:0000256" key="1">
    <source>
        <dbReference type="SAM" id="Coils"/>
    </source>
</evidence>
<feature type="signal peptide" evidence="3">
    <location>
        <begin position="1"/>
        <end position="23"/>
    </location>
</feature>
<protein>
    <recommendedName>
        <fullName evidence="4">VWFA domain-containing protein</fullName>
    </recommendedName>
</protein>
<feature type="chain" id="PRO_5046454268" description="VWFA domain-containing protein" evidence="3">
    <location>
        <begin position="24"/>
        <end position="471"/>
    </location>
</feature>
<evidence type="ECO:0000259" key="4">
    <source>
        <dbReference type="PROSITE" id="PS50234"/>
    </source>
</evidence>
<dbReference type="RefSeq" id="WP_343809216.1">
    <property type="nucleotide sequence ID" value="NZ_BAAADS010000001.1"/>
</dbReference>
<dbReference type="Proteomes" id="UP001500866">
    <property type="component" value="Unassembled WGS sequence"/>
</dbReference>